<evidence type="ECO:0000313" key="2">
    <source>
        <dbReference type="EMBL" id="KAF4594631.1"/>
    </source>
</evidence>
<reference evidence="2 3" key="1">
    <citation type="journal article" date="2020" name="G3 (Bethesda)">
        <title>Genetic Underpinnings of Host Manipulation by Ophiocordyceps as Revealed by Comparative Transcriptomics.</title>
        <authorList>
            <person name="Will I."/>
            <person name="Das B."/>
            <person name="Trinh T."/>
            <person name="Brachmann A."/>
            <person name="Ohm R.A."/>
            <person name="de Bekker C."/>
        </authorList>
    </citation>
    <scope>NUCLEOTIDE SEQUENCE [LARGE SCALE GENOMIC DNA]</scope>
    <source>
        <strain evidence="2 3">EC05</strain>
    </source>
</reference>
<proteinExistence type="predicted"/>
<accession>A0A8H4VGB3</accession>
<evidence type="ECO:0000256" key="1">
    <source>
        <dbReference type="SAM" id="MobiDB-lite"/>
    </source>
</evidence>
<comment type="caution">
    <text evidence="2">The sequence shown here is derived from an EMBL/GenBank/DDBJ whole genome shotgun (WGS) entry which is preliminary data.</text>
</comment>
<sequence length="806" mass="88561">MGFGRKTSRRGPEISLLSAAFNVPTQRDLKRQAQRRASKKGEAPVRRKWVQPVSEGESSVSSDEPGPSPCTSLDAEKEVEVEESSEDEDEDEDEDDDDDDDDITSDVDDCEASRRMERLGRLEAVGNSKVKAKLKSDKTSSSKARPTRKSKSKPSTTHKSKVKDDKVEAPPDSPPRRHERRATRAAAEETKTTTTFPDSTSPLFFPQVAHPPLQATFPVQHFPYPSHLSNCPFPFPVCQNTAACFVDPSVAFDATHDSYREGTRASAQPALVDLQRIQSELDRVKTKLLAYPEDEHLRDEEKSLQQKLNSALNLATAKPGVGRRPSDDALATATGETEPSAVEEAVIATDAPLPNSPEPEPNKAAHNKHKRRDQSPGQAIRHHLCSGCGEVRSGKFHGKHPMSKCNKPLLNYCSPCKNDKIELGVVMDRHHFCFGCGVVRSKDYQRRHAATVEEPLLPNYCGKCQQEVRDAETIVDVSVVNSDIPSTHSRQSPVSSMRNSHGRGSTPGRSTTYQQPYVEDGDWQSPEPSHHRRTATTTSASDFDAFIRRSRDKTRGRNPHKKTVKFQSSHDSAPRASTRHFVPRGSRPTSSIFLDSSPPLESRSPDSWRSTGRHRRGACGRDSSAFAGWTAFPPPRRSSYCSMDDYEHSPEEAVFPPDLSAIFAGLPSDDVDSWTRSSRGAFAMHADTPEATLRHSSSSTSSSSSSSAATPHSGDDGKHDDFQGRHSASSSSENPYYRPSRFFANMRGFAASPCAAAADVNHDDSVDGGYRGGDDHFVLMPDPIIEEPDSMPSSPEIVKRLLAVAA</sequence>
<name>A0A8H4VGB3_9HYPO</name>
<protein>
    <submittedName>
        <fullName evidence="2">Ankyrin repeat-containing domain-containing protein</fullName>
    </submittedName>
</protein>
<feature type="compositionally biased region" description="Basic and acidic residues" evidence="1">
    <location>
        <begin position="545"/>
        <end position="555"/>
    </location>
</feature>
<feature type="compositionally biased region" description="Basic and acidic residues" evidence="1">
    <location>
        <begin position="111"/>
        <end position="121"/>
    </location>
</feature>
<feature type="compositionally biased region" description="Polar residues" evidence="1">
    <location>
        <begin position="480"/>
        <end position="515"/>
    </location>
</feature>
<evidence type="ECO:0000313" key="3">
    <source>
        <dbReference type="Proteomes" id="UP000562929"/>
    </source>
</evidence>
<feature type="compositionally biased region" description="Low complexity" evidence="1">
    <location>
        <begin position="535"/>
        <end position="544"/>
    </location>
</feature>
<dbReference type="AlphaFoldDB" id="A0A8H4VGB3"/>
<feature type="region of interest" description="Disordered" evidence="1">
    <location>
        <begin position="1"/>
        <end position="201"/>
    </location>
</feature>
<feature type="compositionally biased region" description="Low complexity" evidence="1">
    <location>
        <begin position="696"/>
        <end position="710"/>
    </location>
</feature>
<feature type="region of interest" description="Disordered" evidence="1">
    <location>
        <begin position="317"/>
        <end position="379"/>
    </location>
</feature>
<feature type="compositionally biased region" description="Basic and acidic residues" evidence="1">
    <location>
        <begin position="713"/>
        <end position="724"/>
    </location>
</feature>
<feature type="compositionally biased region" description="Low complexity" evidence="1">
    <location>
        <begin position="52"/>
        <end position="65"/>
    </location>
</feature>
<feature type="region of interest" description="Disordered" evidence="1">
    <location>
        <begin position="686"/>
        <end position="735"/>
    </location>
</feature>
<dbReference type="OrthoDB" id="5415512at2759"/>
<feature type="compositionally biased region" description="Acidic residues" evidence="1">
    <location>
        <begin position="77"/>
        <end position="110"/>
    </location>
</feature>
<feature type="region of interest" description="Disordered" evidence="1">
    <location>
        <begin position="480"/>
        <end position="630"/>
    </location>
</feature>
<organism evidence="2 3">
    <name type="scientific">Ophiocordyceps camponoti-floridani</name>
    <dbReference type="NCBI Taxonomy" id="2030778"/>
    <lineage>
        <taxon>Eukaryota</taxon>
        <taxon>Fungi</taxon>
        <taxon>Dikarya</taxon>
        <taxon>Ascomycota</taxon>
        <taxon>Pezizomycotina</taxon>
        <taxon>Sordariomycetes</taxon>
        <taxon>Hypocreomycetidae</taxon>
        <taxon>Hypocreales</taxon>
        <taxon>Ophiocordycipitaceae</taxon>
        <taxon>Ophiocordyceps</taxon>
    </lineage>
</organism>
<gene>
    <name evidence="2" type="ORF">GQ602_000244</name>
</gene>
<keyword evidence="3" id="KW-1185">Reference proteome</keyword>
<feature type="compositionally biased region" description="Basic residues" evidence="1">
    <location>
        <begin position="145"/>
        <end position="161"/>
    </location>
</feature>
<dbReference type="EMBL" id="JAACLJ010000001">
    <property type="protein sequence ID" value="KAF4594631.1"/>
    <property type="molecule type" value="Genomic_DNA"/>
</dbReference>
<dbReference type="Proteomes" id="UP000562929">
    <property type="component" value="Unassembled WGS sequence"/>
</dbReference>